<evidence type="ECO:0000313" key="2">
    <source>
        <dbReference type="EMBL" id="CAB4162629.1"/>
    </source>
</evidence>
<reference evidence="2" key="1">
    <citation type="submission" date="2020-04" db="EMBL/GenBank/DDBJ databases">
        <authorList>
            <person name="Chiriac C."/>
            <person name="Salcher M."/>
            <person name="Ghai R."/>
            <person name="Kavagutti S V."/>
        </authorList>
    </citation>
    <scope>NUCLEOTIDE SEQUENCE</scope>
</reference>
<protein>
    <submittedName>
        <fullName evidence="2">Uncharacterized protein</fullName>
    </submittedName>
</protein>
<evidence type="ECO:0000313" key="1">
    <source>
        <dbReference type="EMBL" id="CAB4143120.1"/>
    </source>
</evidence>
<organism evidence="2">
    <name type="scientific">uncultured Caudovirales phage</name>
    <dbReference type="NCBI Taxonomy" id="2100421"/>
    <lineage>
        <taxon>Viruses</taxon>
        <taxon>Duplodnaviria</taxon>
        <taxon>Heunggongvirae</taxon>
        <taxon>Uroviricota</taxon>
        <taxon>Caudoviricetes</taxon>
        <taxon>Peduoviridae</taxon>
        <taxon>Maltschvirus</taxon>
        <taxon>Maltschvirus maltsch</taxon>
    </lineage>
</organism>
<dbReference type="EMBL" id="LR796418">
    <property type="protein sequence ID" value="CAB4143120.1"/>
    <property type="molecule type" value="Genomic_DNA"/>
</dbReference>
<gene>
    <name evidence="1" type="ORF">UFOVP436_77</name>
    <name evidence="2" type="ORF">UFOVP784_77</name>
</gene>
<accession>A0A6J5NTB5</accession>
<proteinExistence type="predicted"/>
<sequence length="261" mass="29799">MSLPLIDSVVAIDVNMVVIKFGKTIKISSLKNENFIVQTNSATPSVVSNPFADIQTLVDYNQISRTLRLYWDDQVELASDQEYLIRLVNFLDAVNESIDEEQVSFTWKGEDATPSSFSSVRAPDVTEILVEDKSVRTDAYTSIQILAKNPEFFISEVYPVNGDFYLGNDFNLGRAVIVFNARPASNYLNNTYFKCQRKKIQRTPSRWENISTVVQLHSWKPEVFIDFPSLSDATPAYYTEDKEYFESGYKYRIIVSKDIGV</sequence>
<dbReference type="EMBL" id="LR796737">
    <property type="protein sequence ID" value="CAB4162629.1"/>
    <property type="molecule type" value="Genomic_DNA"/>
</dbReference>
<name>A0A6J5NTB5_9CAUD</name>